<dbReference type="EMBL" id="BARU01045906">
    <property type="protein sequence ID" value="GAH97672.1"/>
    <property type="molecule type" value="Genomic_DNA"/>
</dbReference>
<organism evidence="1">
    <name type="scientific">marine sediment metagenome</name>
    <dbReference type="NCBI Taxonomy" id="412755"/>
    <lineage>
        <taxon>unclassified sequences</taxon>
        <taxon>metagenomes</taxon>
        <taxon>ecological metagenomes</taxon>
    </lineage>
</organism>
<accession>X1JUB4</accession>
<reference evidence="1" key="1">
    <citation type="journal article" date="2014" name="Front. Microbiol.">
        <title>High frequency of phylogenetically diverse reductive dehalogenase-homologous genes in deep subseafloor sedimentary metagenomes.</title>
        <authorList>
            <person name="Kawai M."/>
            <person name="Futagami T."/>
            <person name="Toyoda A."/>
            <person name="Takaki Y."/>
            <person name="Nishi S."/>
            <person name="Hori S."/>
            <person name="Arai W."/>
            <person name="Tsubouchi T."/>
            <person name="Morono Y."/>
            <person name="Uchiyama I."/>
            <person name="Ito T."/>
            <person name="Fujiyama A."/>
            <person name="Inagaki F."/>
            <person name="Takami H."/>
        </authorList>
    </citation>
    <scope>NUCLEOTIDE SEQUENCE</scope>
    <source>
        <strain evidence="1">Expedition CK06-06</strain>
    </source>
</reference>
<evidence type="ECO:0000313" key="1">
    <source>
        <dbReference type="EMBL" id="GAH97672.1"/>
    </source>
</evidence>
<proteinExistence type="predicted"/>
<gene>
    <name evidence="1" type="ORF">S03H2_69468</name>
</gene>
<sequence length="39" mass="4307">VVGSSLNANPPKIALLTLLGSRRSAFKVSFKRDNFIKFN</sequence>
<dbReference type="AlphaFoldDB" id="X1JUB4"/>
<feature type="non-terminal residue" evidence="1">
    <location>
        <position position="1"/>
    </location>
</feature>
<comment type="caution">
    <text evidence="1">The sequence shown here is derived from an EMBL/GenBank/DDBJ whole genome shotgun (WGS) entry which is preliminary data.</text>
</comment>
<protein>
    <submittedName>
        <fullName evidence="1">Uncharacterized protein</fullName>
    </submittedName>
</protein>
<name>X1JUB4_9ZZZZ</name>